<accession>A0AAV5T074</accession>
<name>A0AAV5T074_9BILA</name>
<keyword evidence="2" id="KW-1185">Reference proteome</keyword>
<evidence type="ECO:0000313" key="1">
    <source>
        <dbReference type="EMBL" id="GMS88594.1"/>
    </source>
</evidence>
<gene>
    <name evidence="1" type="ORF">PENTCL1PPCAC_10769</name>
</gene>
<feature type="non-terminal residue" evidence="1">
    <location>
        <position position="138"/>
    </location>
</feature>
<protein>
    <recommendedName>
        <fullName evidence="3">Ribosomal protein</fullName>
    </recommendedName>
</protein>
<sequence>MEDSRVGTEGQRLEWTETLPLCLLVVGYSHVIRQLGRLGERIQIRLGLTLSKESHERRALGRRVVGGKSVGTECLHILQTRPRSILRLPRQNQLVHIQVLVAASDDLLHLLDCRRWFAVEEEVLVVPSHLEVHFVRHL</sequence>
<organism evidence="1 2">
    <name type="scientific">Pristionchus entomophagus</name>
    <dbReference type="NCBI Taxonomy" id="358040"/>
    <lineage>
        <taxon>Eukaryota</taxon>
        <taxon>Metazoa</taxon>
        <taxon>Ecdysozoa</taxon>
        <taxon>Nematoda</taxon>
        <taxon>Chromadorea</taxon>
        <taxon>Rhabditida</taxon>
        <taxon>Rhabditina</taxon>
        <taxon>Diplogasteromorpha</taxon>
        <taxon>Diplogasteroidea</taxon>
        <taxon>Neodiplogasteridae</taxon>
        <taxon>Pristionchus</taxon>
    </lineage>
</organism>
<reference evidence="1" key="1">
    <citation type="submission" date="2023-10" db="EMBL/GenBank/DDBJ databases">
        <title>Genome assembly of Pristionchus species.</title>
        <authorList>
            <person name="Yoshida K."/>
            <person name="Sommer R.J."/>
        </authorList>
    </citation>
    <scope>NUCLEOTIDE SEQUENCE</scope>
    <source>
        <strain evidence="1">RS0144</strain>
    </source>
</reference>
<dbReference type="Proteomes" id="UP001432027">
    <property type="component" value="Unassembled WGS sequence"/>
</dbReference>
<dbReference type="EMBL" id="BTSX01000003">
    <property type="protein sequence ID" value="GMS88594.1"/>
    <property type="molecule type" value="Genomic_DNA"/>
</dbReference>
<comment type="caution">
    <text evidence="1">The sequence shown here is derived from an EMBL/GenBank/DDBJ whole genome shotgun (WGS) entry which is preliminary data.</text>
</comment>
<proteinExistence type="predicted"/>
<evidence type="ECO:0008006" key="3">
    <source>
        <dbReference type="Google" id="ProtNLM"/>
    </source>
</evidence>
<dbReference type="AlphaFoldDB" id="A0AAV5T074"/>
<evidence type="ECO:0000313" key="2">
    <source>
        <dbReference type="Proteomes" id="UP001432027"/>
    </source>
</evidence>